<sequence>MDRRRSVMMAGGVVVAALAIGQVMQSGSAESSVTMYPTGTSQPQPQSEPKPEPLRLAAGTPLAADHGAPAPVPVRLDVEGATTVPKDPLPAIVKADVCAPMLDVFADDAANLSITLTVPCHPNQTVVLQHAGLAVTFQTTATGALFASIPGLQPDGALSIRFPDGRQIAAQAAIPELAGIRRIAVQWMDADTFALRSDSPAIRVGTVSGPLPMLAEVVTLTDAPALALSIEAEVTPETCGRELLGEVLISDHGVVTREDLSLAMPECDGQGGFVALNNPLAETKLAQAD</sequence>
<dbReference type="AlphaFoldDB" id="A0A6M1U1C4"/>
<keyword evidence="3" id="KW-1185">Reference proteome</keyword>
<feature type="compositionally biased region" description="Polar residues" evidence="1">
    <location>
        <begin position="31"/>
        <end position="40"/>
    </location>
</feature>
<organism evidence="2 3">
    <name type="scientific">Paragemmobacter kunshanensis</name>
    <dbReference type="NCBI Taxonomy" id="2583234"/>
    <lineage>
        <taxon>Bacteria</taxon>
        <taxon>Pseudomonadati</taxon>
        <taxon>Pseudomonadota</taxon>
        <taxon>Alphaproteobacteria</taxon>
        <taxon>Rhodobacterales</taxon>
        <taxon>Paracoccaceae</taxon>
        <taxon>Paragemmobacter</taxon>
    </lineage>
</organism>
<dbReference type="EMBL" id="JAALFE010000008">
    <property type="protein sequence ID" value="NGQ91234.1"/>
    <property type="molecule type" value="Genomic_DNA"/>
</dbReference>
<evidence type="ECO:0000313" key="2">
    <source>
        <dbReference type="EMBL" id="NGQ91234.1"/>
    </source>
</evidence>
<dbReference type="RefSeq" id="WP_165049557.1">
    <property type="nucleotide sequence ID" value="NZ_JAALFE010000008.1"/>
</dbReference>
<name>A0A6M1U1C4_9RHOB</name>
<accession>A0A6M1U1C4</accession>
<reference evidence="2 3" key="1">
    <citation type="submission" date="2020-02" db="EMBL/GenBank/DDBJ databases">
        <title>Rhodobacter translucens sp. nov., a novel bacterium isolated from activated sludge.</title>
        <authorList>
            <person name="Liu J."/>
        </authorList>
    </citation>
    <scope>NUCLEOTIDE SEQUENCE [LARGE SCALE GENOMIC DNA]</scope>
    <source>
        <strain evidence="2 3">HX-7-19</strain>
    </source>
</reference>
<gene>
    <name evidence="2" type="ORF">G5V65_10020</name>
</gene>
<evidence type="ECO:0000256" key="1">
    <source>
        <dbReference type="SAM" id="MobiDB-lite"/>
    </source>
</evidence>
<proteinExistence type="predicted"/>
<dbReference type="Proteomes" id="UP000474758">
    <property type="component" value="Unassembled WGS sequence"/>
</dbReference>
<protein>
    <submittedName>
        <fullName evidence="2">Uncharacterized protein</fullName>
    </submittedName>
</protein>
<comment type="caution">
    <text evidence="2">The sequence shown here is derived from an EMBL/GenBank/DDBJ whole genome shotgun (WGS) entry which is preliminary data.</text>
</comment>
<evidence type="ECO:0000313" key="3">
    <source>
        <dbReference type="Proteomes" id="UP000474758"/>
    </source>
</evidence>
<feature type="region of interest" description="Disordered" evidence="1">
    <location>
        <begin position="31"/>
        <end position="55"/>
    </location>
</feature>